<protein>
    <recommendedName>
        <fullName evidence="2">Surface-adhesin protein E-like domain-containing protein</fullName>
    </recommendedName>
</protein>
<dbReference type="GO" id="GO:0004252">
    <property type="term" value="F:serine-type endopeptidase activity"/>
    <property type="evidence" value="ECO:0007669"/>
    <property type="project" value="InterPro"/>
</dbReference>
<name>A0A2P7QRB2_9SPHN</name>
<dbReference type="Gene3D" id="2.40.10.10">
    <property type="entry name" value="Trypsin-like serine proteases"/>
    <property type="match status" value="2"/>
</dbReference>
<evidence type="ECO:0000313" key="3">
    <source>
        <dbReference type="EMBL" id="PSJ40484.1"/>
    </source>
</evidence>
<dbReference type="InterPro" id="IPR031939">
    <property type="entry name" value="Adhesin_E-like"/>
</dbReference>
<keyword evidence="4" id="KW-1185">Reference proteome</keyword>
<dbReference type="InterPro" id="IPR043504">
    <property type="entry name" value="Peptidase_S1_PA_chymotrypsin"/>
</dbReference>
<feature type="signal peptide" evidence="1">
    <location>
        <begin position="1"/>
        <end position="34"/>
    </location>
</feature>
<evidence type="ECO:0000256" key="1">
    <source>
        <dbReference type="SAM" id="SignalP"/>
    </source>
</evidence>
<proteinExistence type="predicted"/>
<dbReference type="EMBL" id="PXYI01000003">
    <property type="protein sequence ID" value="PSJ40484.1"/>
    <property type="molecule type" value="Genomic_DNA"/>
</dbReference>
<dbReference type="PANTHER" id="PTHR43019">
    <property type="entry name" value="SERINE ENDOPROTEASE DEGS"/>
    <property type="match status" value="1"/>
</dbReference>
<feature type="domain" description="Surface-adhesin protein E-like" evidence="2">
    <location>
        <begin position="39"/>
        <end position="142"/>
    </location>
</feature>
<keyword evidence="1" id="KW-0732">Signal</keyword>
<comment type="caution">
    <text evidence="3">The sequence shown here is derived from an EMBL/GenBank/DDBJ whole genome shotgun (WGS) entry which is preliminary data.</text>
</comment>
<feature type="chain" id="PRO_5015107190" description="Surface-adhesin protein E-like domain-containing protein" evidence="1">
    <location>
        <begin position="35"/>
        <end position="392"/>
    </location>
</feature>
<sequence length="392" mass="40395">MKRNKVFAATGGALVKLGASIAFLLAASSVPADAAEWWWIGLNGAAPSRVVTYVDRETIARGKGDRVDIWALAIGEAALPNGQQHQATHYSFRCGSRAFATLDRIAYDAAGAVMPMMKIAPSAPAPVEKGSIGESILQVACGTPAGTEVKVEAPMPHAQAFLAGRGTRGHTPAAPDSASKDPGLSVGTGFFIGPAGHVLTSYHVIDGARRIGCRMPNGIVHDAAIARVSPANDLALLKVEARPARYLGFAPAGALHAGDRVFTIGYGAANYLGITEPRFTDGTVSALSGLGDENAYMQISVPVQPGNSGGPLVNEAGQVVGIIAAQAAVDAFLEAEGTLPQNVNWAVKVDYAAPLLPPLSTPAPAPARRSREQAIALARESICLVIADSGAE</sequence>
<dbReference type="AlphaFoldDB" id="A0A2P7QRB2"/>
<accession>A0A2P7QRB2</accession>
<dbReference type="GO" id="GO:0006508">
    <property type="term" value="P:proteolysis"/>
    <property type="evidence" value="ECO:0007669"/>
    <property type="project" value="InterPro"/>
</dbReference>
<dbReference type="SUPFAM" id="SSF50494">
    <property type="entry name" value="Trypsin-like serine proteases"/>
    <property type="match status" value="1"/>
</dbReference>
<evidence type="ECO:0000313" key="4">
    <source>
        <dbReference type="Proteomes" id="UP000241167"/>
    </source>
</evidence>
<gene>
    <name evidence="3" type="ORF">C7I55_09105</name>
</gene>
<evidence type="ECO:0000259" key="2">
    <source>
        <dbReference type="Pfam" id="PF16747"/>
    </source>
</evidence>
<dbReference type="Proteomes" id="UP000241167">
    <property type="component" value="Unassembled WGS sequence"/>
</dbReference>
<dbReference type="PANTHER" id="PTHR43019:SF23">
    <property type="entry name" value="PROTEASE DO-LIKE 5, CHLOROPLASTIC"/>
    <property type="match status" value="1"/>
</dbReference>
<dbReference type="InterPro" id="IPR001940">
    <property type="entry name" value="Peptidase_S1C"/>
</dbReference>
<dbReference type="PRINTS" id="PR00834">
    <property type="entry name" value="PROTEASES2C"/>
</dbReference>
<organism evidence="3 4">
    <name type="scientific">Allosphingosinicella deserti</name>
    <dbReference type="NCBI Taxonomy" id="2116704"/>
    <lineage>
        <taxon>Bacteria</taxon>
        <taxon>Pseudomonadati</taxon>
        <taxon>Pseudomonadota</taxon>
        <taxon>Alphaproteobacteria</taxon>
        <taxon>Sphingomonadales</taxon>
        <taxon>Sphingomonadaceae</taxon>
        <taxon>Allosphingosinicella</taxon>
    </lineage>
</organism>
<reference evidence="3 4" key="1">
    <citation type="submission" date="2018-03" db="EMBL/GenBank/DDBJ databases">
        <title>The draft genome of Sphingosinicella sp. GL-C-18.</title>
        <authorList>
            <person name="Liu L."/>
            <person name="Li L."/>
            <person name="Liang L."/>
            <person name="Zhang X."/>
            <person name="Wang T."/>
        </authorList>
    </citation>
    <scope>NUCLEOTIDE SEQUENCE [LARGE SCALE GENOMIC DNA]</scope>
    <source>
        <strain evidence="3 4">GL-C-18</strain>
    </source>
</reference>
<dbReference type="Pfam" id="PF16747">
    <property type="entry name" value="Adhesin_E"/>
    <property type="match status" value="1"/>
</dbReference>
<dbReference type="Pfam" id="PF13365">
    <property type="entry name" value="Trypsin_2"/>
    <property type="match status" value="1"/>
</dbReference>
<dbReference type="InterPro" id="IPR009003">
    <property type="entry name" value="Peptidase_S1_PA"/>
</dbReference>